<organism evidence="2 3">
    <name type="scientific">Anaerosphaera aminiphila DSM 21120</name>
    <dbReference type="NCBI Taxonomy" id="1120995"/>
    <lineage>
        <taxon>Bacteria</taxon>
        <taxon>Bacillati</taxon>
        <taxon>Bacillota</taxon>
        <taxon>Tissierellia</taxon>
        <taxon>Tissierellales</taxon>
        <taxon>Peptoniphilaceae</taxon>
        <taxon>Anaerosphaera</taxon>
    </lineage>
</organism>
<dbReference type="EMBL" id="FQXI01000001">
    <property type="protein sequence ID" value="SHG97804.1"/>
    <property type="molecule type" value="Genomic_DNA"/>
</dbReference>
<accession>A0A1M5P7L4</accession>
<keyword evidence="1" id="KW-1133">Transmembrane helix</keyword>
<feature type="transmembrane region" description="Helical" evidence="1">
    <location>
        <begin position="62"/>
        <end position="80"/>
    </location>
</feature>
<evidence type="ECO:0000313" key="3">
    <source>
        <dbReference type="Proteomes" id="UP000184032"/>
    </source>
</evidence>
<name>A0A1M5P7L4_9FIRM</name>
<dbReference type="AlphaFoldDB" id="A0A1M5P7L4"/>
<evidence type="ECO:0000313" key="2">
    <source>
        <dbReference type="EMBL" id="SHG97804.1"/>
    </source>
</evidence>
<protein>
    <recommendedName>
        <fullName evidence="4">DUF5317 domain-containing protein</fullName>
    </recommendedName>
</protein>
<dbReference type="STRING" id="1120995.SAMN02745245_00213"/>
<dbReference type="Proteomes" id="UP000184032">
    <property type="component" value="Unassembled WGS sequence"/>
</dbReference>
<feature type="transmembrane region" description="Helical" evidence="1">
    <location>
        <begin position="33"/>
        <end position="55"/>
    </location>
</feature>
<feature type="transmembrane region" description="Helical" evidence="1">
    <location>
        <begin position="159"/>
        <end position="178"/>
    </location>
</feature>
<dbReference type="OrthoDB" id="37447at2"/>
<dbReference type="InterPro" id="IPR035168">
    <property type="entry name" value="DUF5317"/>
</dbReference>
<feature type="transmembrane region" description="Helical" evidence="1">
    <location>
        <begin position="86"/>
        <end position="103"/>
    </location>
</feature>
<evidence type="ECO:0008006" key="4">
    <source>
        <dbReference type="Google" id="ProtNLM"/>
    </source>
</evidence>
<gene>
    <name evidence="2" type="ORF">SAMN02745245_00213</name>
</gene>
<keyword evidence="3" id="KW-1185">Reference proteome</keyword>
<dbReference type="Pfam" id="PF17248">
    <property type="entry name" value="DUF5317"/>
    <property type="match status" value="1"/>
</dbReference>
<dbReference type="RefSeq" id="WP_073182937.1">
    <property type="nucleotide sequence ID" value="NZ_FQXI01000001.1"/>
</dbReference>
<sequence length="183" mass="19855">MIIEAILIGLLLVKILGGNFTNLMEFKIKGIKVLLIGVLLNIIIYLFSSVDFGFVTKLIIDNYTVLHIFSLLFIIAGLILNYDNAGIVTIVLGLSLNIIPIILNGKMPVSKEALIATGNSKVIEIITQGRSLSHGIFNSPKALFLSDIIALKSPYSPKVISVGDIVISVGLIITIVLISRRRT</sequence>
<reference evidence="2 3" key="1">
    <citation type="submission" date="2016-11" db="EMBL/GenBank/DDBJ databases">
        <authorList>
            <person name="Jaros S."/>
            <person name="Januszkiewicz K."/>
            <person name="Wedrychowicz H."/>
        </authorList>
    </citation>
    <scope>NUCLEOTIDE SEQUENCE [LARGE SCALE GENOMIC DNA]</scope>
    <source>
        <strain evidence="2 3">DSM 21120</strain>
    </source>
</reference>
<evidence type="ECO:0000256" key="1">
    <source>
        <dbReference type="SAM" id="Phobius"/>
    </source>
</evidence>
<keyword evidence="1" id="KW-0472">Membrane</keyword>
<keyword evidence="1" id="KW-0812">Transmembrane</keyword>
<proteinExistence type="predicted"/>